<dbReference type="GO" id="GO:0007155">
    <property type="term" value="P:cell adhesion"/>
    <property type="evidence" value="ECO:0007669"/>
    <property type="project" value="UniProtKB-KW"/>
</dbReference>
<dbReference type="GO" id="GO:0005201">
    <property type="term" value="F:extracellular matrix structural constituent"/>
    <property type="evidence" value="ECO:0007669"/>
    <property type="project" value="TreeGrafter"/>
</dbReference>
<feature type="disulfide bond" evidence="12">
    <location>
        <begin position="1765"/>
        <end position="1774"/>
    </location>
</feature>
<keyword evidence="5" id="KW-0677">Repeat</keyword>
<feature type="domain" description="Laminin EGF-like" evidence="18">
    <location>
        <begin position="1323"/>
        <end position="1368"/>
    </location>
</feature>
<dbReference type="InterPro" id="IPR009254">
    <property type="entry name" value="Laminin_aI"/>
</dbReference>
<reference evidence="21" key="1">
    <citation type="submission" date="2020-10" db="EMBL/GenBank/DDBJ databases">
        <title>Feather gene expression reveals the developmental basis of iridescence in African starlings.</title>
        <authorList>
            <person name="Rubenstein D.R."/>
        </authorList>
    </citation>
    <scope>NUCLEOTIDE SEQUENCE</scope>
    <source>
        <strain evidence="21">SS15</strain>
        <tissue evidence="21">Liver</tissue>
    </source>
</reference>
<dbReference type="EMBL" id="JADDUC010000252">
    <property type="protein sequence ID" value="KAG0114891.1"/>
    <property type="molecule type" value="Genomic_DNA"/>
</dbReference>
<reference evidence="22 23" key="2">
    <citation type="journal article" date="2021" name="J. Hered.">
        <title>Feather Gene Expression Elucidates the Developmental Basis of Plumage Iridescence in African Starlings.</title>
        <authorList>
            <person name="Rubenstein D.R."/>
            <person name="Corvelo A."/>
            <person name="MacManes M.D."/>
            <person name="Maia R."/>
            <person name="Narzisi G."/>
            <person name="Rousaki A."/>
            <person name="Vandenabeele P."/>
            <person name="Shawkey M.D."/>
            <person name="Solomon J."/>
        </authorList>
    </citation>
    <scope>NUCLEOTIDE SEQUENCE [LARGE SCALE GENOMIC DNA]</scope>
    <source>
        <strain evidence="22">SS15</strain>
    </source>
</reference>
<keyword evidence="8 13" id="KW-0175">Coiled coil</keyword>
<evidence type="ECO:0000256" key="8">
    <source>
        <dbReference type="ARBA" id="ARBA00023054"/>
    </source>
</evidence>
<feature type="coiled-coil region" evidence="13">
    <location>
        <begin position="2179"/>
        <end position="2253"/>
    </location>
</feature>
<comment type="caution">
    <text evidence="21">The sequence shown here is derived from an EMBL/GenBank/DDBJ whole genome shotgun (WGS) entry which is preliminary data.</text>
</comment>
<feature type="disulfide bond" evidence="12">
    <location>
        <begin position="488"/>
        <end position="505"/>
    </location>
</feature>
<evidence type="ECO:0000259" key="20">
    <source>
        <dbReference type="PROSITE" id="PS51117"/>
    </source>
</evidence>
<feature type="region of interest" description="Disordered" evidence="14">
    <location>
        <begin position="3610"/>
        <end position="3637"/>
    </location>
</feature>
<keyword evidence="15" id="KW-0812">Transmembrane</keyword>
<dbReference type="SMART" id="SM00180">
    <property type="entry name" value="EGF_Lam"/>
    <property type="match status" value="13"/>
</dbReference>
<dbReference type="PRINTS" id="PR00011">
    <property type="entry name" value="EGFLAMININ"/>
</dbReference>
<dbReference type="GO" id="GO:0009887">
    <property type="term" value="P:animal organ morphogenesis"/>
    <property type="evidence" value="ECO:0007669"/>
    <property type="project" value="TreeGrafter"/>
</dbReference>
<dbReference type="FunFam" id="2.10.25.10:FF:000188">
    <property type="entry name" value="Laminin subunit gamma 2"/>
    <property type="match status" value="1"/>
</dbReference>
<name>A0A835NH10_9PASS</name>
<feature type="disulfide bond" evidence="12">
    <location>
        <begin position="1793"/>
        <end position="1805"/>
    </location>
</feature>
<feature type="compositionally biased region" description="Polar residues" evidence="14">
    <location>
        <begin position="3618"/>
        <end position="3635"/>
    </location>
</feature>
<dbReference type="Pfam" id="PF00053">
    <property type="entry name" value="EGF_laminin"/>
    <property type="match status" value="12"/>
</dbReference>
<evidence type="ECO:0000256" key="5">
    <source>
        <dbReference type="ARBA" id="ARBA00022737"/>
    </source>
</evidence>
<dbReference type="FunFam" id="2.10.25.10:FF:000069">
    <property type="entry name" value="Laminin subunit alpha 1"/>
    <property type="match status" value="1"/>
</dbReference>
<dbReference type="FunFam" id="2.60.120.200:FF:000150">
    <property type="entry name" value="Laminin subunit alpha 5"/>
    <property type="match status" value="1"/>
</dbReference>
<feature type="domain" description="Laminin N-terminal" evidence="20">
    <location>
        <begin position="30"/>
        <end position="283"/>
    </location>
</feature>
<dbReference type="InterPro" id="IPR050440">
    <property type="entry name" value="Laminin/Netrin_ECM"/>
</dbReference>
<dbReference type="PANTHER" id="PTHR10574:SF445">
    <property type="entry name" value="LAMININ SUBUNIT ALPHA 3"/>
    <property type="match status" value="1"/>
</dbReference>
<dbReference type="FunFam" id="2.60.120.260:FF:000092">
    <property type="entry name" value="Laminin subunit alpha-3"/>
    <property type="match status" value="1"/>
</dbReference>
<dbReference type="Proteomes" id="UP000618051">
    <property type="component" value="Unassembled WGS sequence"/>
</dbReference>
<dbReference type="CDD" id="cd00055">
    <property type="entry name" value="EGF_Lam"/>
    <property type="match status" value="13"/>
</dbReference>
<dbReference type="InterPro" id="IPR008211">
    <property type="entry name" value="Laminin_N"/>
</dbReference>
<dbReference type="Gene3D" id="2.10.25.10">
    <property type="entry name" value="Laminin"/>
    <property type="match status" value="12"/>
</dbReference>
<comment type="subcellular location">
    <subcellularLocation>
        <location evidence="1">Secreted</location>
        <location evidence="1">Extracellular space</location>
        <location evidence="1">Extracellular matrix</location>
        <location evidence="1">Basement membrane</location>
    </subcellularLocation>
</comment>
<feature type="domain" description="Laminin EGF-like" evidence="18">
    <location>
        <begin position="488"/>
        <end position="531"/>
    </location>
</feature>
<feature type="disulfide bond" evidence="12">
    <location>
        <begin position="1483"/>
        <end position="1492"/>
    </location>
</feature>
<feature type="domain" description="Laminin EGF-like" evidence="18">
    <location>
        <begin position="577"/>
        <end position="621"/>
    </location>
</feature>
<comment type="caution">
    <text evidence="12">Lacks conserved residue(s) required for the propagation of feature annotation.</text>
</comment>
<feature type="signal peptide" evidence="16">
    <location>
        <begin position="1"/>
        <end position="20"/>
    </location>
</feature>
<dbReference type="FunFam" id="2.10.25.10:FF:000033">
    <property type="entry name" value="Laminin subunit alpha 2"/>
    <property type="match status" value="1"/>
</dbReference>
<keyword evidence="4 16" id="KW-0732">Signal</keyword>
<evidence type="ECO:0000256" key="10">
    <source>
        <dbReference type="ARBA" id="ARBA00023180"/>
    </source>
</evidence>
<reference evidence="22" key="3">
    <citation type="submission" date="2022-01" db="EMBL/GenBank/DDBJ databases">
        <authorList>
            <person name="Rubenstein D.R."/>
        </authorList>
    </citation>
    <scope>NUCLEOTIDE SEQUENCE</scope>
    <source>
        <strain evidence="22">SS15</strain>
        <tissue evidence="22">Liver</tissue>
    </source>
</reference>
<evidence type="ECO:0000313" key="22">
    <source>
        <dbReference type="EMBL" id="KAI1243341.1"/>
    </source>
</evidence>
<dbReference type="PANTHER" id="PTHR10574">
    <property type="entry name" value="NETRIN/LAMININ-RELATED"/>
    <property type="match status" value="1"/>
</dbReference>
<dbReference type="GO" id="GO:0009888">
    <property type="term" value="P:tissue development"/>
    <property type="evidence" value="ECO:0007669"/>
    <property type="project" value="TreeGrafter"/>
</dbReference>
<feature type="domain" description="Laminin EGF-like" evidence="18">
    <location>
        <begin position="671"/>
        <end position="723"/>
    </location>
</feature>
<dbReference type="InterPro" id="IPR010307">
    <property type="entry name" value="Laminin_dom_II"/>
</dbReference>
<dbReference type="SMART" id="SM00281">
    <property type="entry name" value="LamB"/>
    <property type="match status" value="1"/>
</dbReference>
<evidence type="ECO:0008006" key="24">
    <source>
        <dbReference type="Google" id="ProtNLM"/>
    </source>
</evidence>
<evidence type="ECO:0000256" key="13">
    <source>
        <dbReference type="SAM" id="Coils"/>
    </source>
</evidence>
<dbReference type="SMART" id="SM00181">
    <property type="entry name" value="EGF"/>
    <property type="match status" value="8"/>
</dbReference>
<feature type="transmembrane region" description="Helical" evidence="15">
    <location>
        <begin position="3472"/>
        <end position="3493"/>
    </location>
</feature>
<dbReference type="FunFam" id="2.10.25.10:FF:000034">
    <property type="entry name" value="Laminin subunit alpha 3"/>
    <property type="match status" value="2"/>
</dbReference>
<dbReference type="EMBL" id="JADDUC020000001">
    <property type="protein sequence ID" value="KAI1243341.1"/>
    <property type="molecule type" value="Genomic_DNA"/>
</dbReference>
<evidence type="ECO:0000256" key="7">
    <source>
        <dbReference type="ARBA" id="ARBA00022889"/>
    </source>
</evidence>
<dbReference type="InterPro" id="IPR000034">
    <property type="entry name" value="Laminin_IV"/>
</dbReference>
<feature type="domain" description="Laminin EGF-like" evidence="18">
    <location>
        <begin position="1793"/>
        <end position="1845"/>
    </location>
</feature>
<evidence type="ECO:0000256" key="4">
    <source>
        <dbReference type="ARBA" id="ARBA00022729"/>
    </source>
</evidence>
<evidence type="ECO:0000256" key="9">
    <source>
        <dbReference type="ARBA" id="ARBA00023157"/>
    </source>
</evidence>
<feature type="domain" description="Laminin G" evidence="17">
    <location>
        <begin position="3252"/>
        <end position="3424"/>
    </location>
</feature>
<feature type="disulfide bond" evidence="12">
    <location>
        <begin position="1816"/>
        <end position="1825"/>
    </location>
</feature>
<dbReference type="InterPro" id="IPR000742">
    <property type="entry name" value="EGF"/>
</dbReference>
<feature type="disulfide bond" evidence="12">
    <location>
        <begin position="694"/>
        <end position="703"/>
    </location>
</feature>
<feature type="disulfide bond" evidence="12">
    <location>
        <begin position="1437"/>
        <end position="1446"/>
    </location>
</feature>
<dbReference type="GO" id="GO:0030334">
    <property type="term" value="P:regulation of cell migration"/>
    <property type="evidence" value="ECO:0007669"/>
    <property type="project" value="InterPro"/>
</dbReference>
<feature type="disulfide bond" evidence="12">
    <location>
        <begin position="597"/>
        <end position="606"/>
    </location>
</feature>
<keyword evidence="9 12" id="KW-1015">Disulfide bond</keyword>
<dbReference type="Gene3D" id="2.60.120.260">
    <property type="entry name" value="Galactose-binding domain-like"/>
    <property type="match status" value="1"/>
</dbReference>
<dbReference type="GO" id="GO:0030155">
    <property type="term" value="P:regulation of cell adhesion"/>
    <property type="evidence" value="ECO:0007669"/>
    <property type="project" value="InterPro"/>
</dbReference>
<dbReference type="GO" id="GO:0005604">
    <property type="term" value="C:basement membrane"/>
    <property type="evidence" value="ECO:0007669"/>
    <property type="project" value="UniProtKB-SubCell"/>
</dbReference>
<evidence type="ECO:0000259" key="18">
    <source>
        <dbReference type="PROSITE" id="PS50027"/>
    </source>
</evidence>
<feature type="domain" description="Laminin EGF-like" evidence="18">
    <location>
        <begin position="1413"/>
        <end position="1461"/>
    </location>
</feature>
<evidence type="ECO:0000256" key="11">
    <source>
        <dbReference type="ARBA" id="ARBA00023292"/>
    </source>
</evidence>
<dbReference type="InterPro" id="IPR056863">
    <property type="entry name" value="LMN_ATRN_NET-like_EGF"/>
</dbReference>
<evidence type="ECO:0000313" key="21">
    <source>
        <dbReference type="EMBL" id="KAG0114891.1"/>
    </source>
</evidence>
<feature type="disulfide bond" evidence="12">
    <location>
        <begin position="1325"/>
        <end position="1342"/>
    </location>
</feature>
<evidence type="ECO:0000256" key="6">
    <source>
        <dbReference type="ARBA" id="ARBA00022869"/>
    </source>
</evidence>
<dbReference type="CDD" id="cd00110">
    <property type="entry name" value="LamG"/>
    <property type="match status" value="5"/>
</dbReference>
<dbReference type="Pfam" id="PF06008">
    <property type="entry name" value="Laminin_I"/>
    <property type="match status" value="1"/>
</dbReference>
<feature type="domain" description="Laminin G" evidence="17">
    <location>
        <begin position="2682"/>
        <end position="2843"/>
    </location>
</feature>
<feature type="disulfide bond" evidence="12">
    <location>
        <begin position="1462"/>
        <end position="1474"/>
    </location>
</feature>
<keyword evidence="11 12" id="KW-0424">Laminin EGF-like domain</keyword>
<feature type="domain" description="Laminin G" evidence="17">
    <location>
        <begin position="3073"/>
        <end position="3245"/>
    </location>
</feature>
<keyword evidence="7" id="KW-0130">Cell adhesion</keyword>
<dbReference type="PROSITE" id="PS50025">
    <property type="entry name" value="LAM_G_DOMAIN"/>
    <property type="match status" value="5"/>
</dbReference>
<feature type="domain" description="Laminin G" evidence="17">
    <location>
        <begin position="2850"/>
        <end position="3008"/>
    </location>
</feature>
<dbReference type="GO" id="GO:0007411">
    <property type="term" value="P:axon guidance"/>
    <property type="evidence" value="ECO:0007669"/>
    <property type="project" value="TreeGrafter"/>
</dbReference>
<sequence length="3739" mass="412072">MAAPPGSPLLWALLLALCAAQPGPGASRGTGLSLHPPYFNLAAAARIWATATCGEATGGGGRPQLFCKLVGGPAAAPLGRAIQGQFCDYCNAADPSKAHPITNAIDGTERWWQSPPLSMGLKYNEVNVTLDLGQLFHVAYILIKFANSPRPDLWVLERSVDFGKTYTPWQYFAYSKADCLERFGKEANLPVRGDSDVLCTTEYSRILPLENGEIVVSLVNGRPGAKNFTYSPGLQEFTKVTNIRLRFLRTNTLLGHLISKAQRDPTVTRRYYYSIKDISVGGRCVCHGHADECNPKSAENQHHVNVSITLVGKPVISAALDIIRNSGNLQQLGAQTYVNVSSQGDGGLKEILTRWWELACNCHGHATDCYYDADVDQRRESLNIHGHYEGGGVCINCQHNTAGINCEKCAKGYYRPYGVPVSAPDGCILVTWSMQMAVRKGLAAASVSRISRETTVRAVLMDSMVIHFVSILLYIILLLQFQEMLWLCHGAGVLGSDCDGSTGQCRCRTGFGGFSCDTCAAGYFQYPFCHMCECNLLGTQPEVCDFLGRCLCRSGVTGLQCDSCQPGHHSFPACQECSCDGVGSLGNTCGPGGQCLCRSNYAGLRCDRCAPGYYSYPSCLRISSECDPAGSVGSHSGYCQCLQHVEGPTCSKCKPLYWNLAKENPEGCTACQCDVSGTLSGVGECQQENGHCYCKSNVCGDSCGTCEAGYYALENRNYFGCQGCGCDVGGSLSPACSQSSGSCRCRAHVVGTTCREPEQNYFFPDLHHMKFEIEDGTTVQGEKIRFGYDPQEFPGFSWRGYAQMSSIQNEVRITLNVEKSNLYLFRIILRYINPGGETLPGHISACQSQPAAGSAQSKKFVFPPSKEPAFITIPGKSSTEPFSLAPGTWTVSIMAEEVLLDYMVLLPSDYYEASLLQIRVTEPCTHPSPASAEHCLLYQHLPLGGFSCVLGSEAVHFRHGGESRRIPVRQPAPSQPVMAHISGREVNLEMTINVPQVGRYVLVFEYANEEDQINTAEVTVHSPGPVTEGRVRIYSCKYSFLCRSVVVDDRNRIAAYDLLADTKIHLKASSTNFLLHKVCIIPAEEFSPEYVDPKVQCIAAYRSNSDGSFLFLRKFFPLKLKVIEIDNYCGSVFSAACIPSVFETPPGALVLDAFIDGKISEVQENILHDPWSATLPAGSVHGVTLTPLQSQITLSGRVPHLGRYVFVVHFYQPAHPVFSVQVHVTAGHVWSANQIELDISEPMVSVTVMIPDGRTLVLENILVVPADTYSYKILDKKTVDKSFDFISQCGGNSFYIDPERSSPFCKDSVRSLVAFYNNGALPCDCHSAGATSPTCSPLGGQCACRPNVIGRQCSRCQTGYYGFPFCKLCNCGQRLCDDMTGKCICPPRTVKPKCEVCEKYYFSYHPLAGCKSCNCSEKGIVDVANPDCDKTSGQCKCKPGIKGRRCDQCAPGTYGFPNCVPCSCNRDGTEPDVCDPQTGICLCKENVEGAACDTCRPGSFYLNPSNPRGCTPCFCFGATSNCHSTDRRRTKFVDMRNWRLEAVDENMDIPVTFNPVSNSVVADVQELPASVHNLYWKAPPSYLGEKLSSYGGFLSYQVKSFGLPSEGMVLLDKKPDIRLRGQQMEVVYMDTNNPLPDRQYYGRVQLVEGSFRHAGSGKVVSREELMTVLSRVDGLHVRALYFMETQRLTLGEVGLEEATSQGSGSIAHSVETCACPPQYAGDSCQDCSIGFYRENKGLFAGRCVPCNCNGNSNRCQDGTGKCIDCQYNTAGEKCEHCKDGYFGDATQGSCRECPCPYTNRFAAGCVANGEEIQCLCKEGYTGARCERCAPGYFGNPQEYGGFCQKCNCNNNGQLASCDHLTGECFNNEPKDVDPNEDCDCFVVDTVFQTAPGDNLQSFCTITTVFTCDSCVITLLKDLSTIGDELQLIKSQLQNVHASTHTLEQMRDLETRIKDLKVLLNNYRSVVHNQGSKVDELETEFIKLDRDINALQKKAEMNYKEAERLFNNFGQTHQKGKDLVSQIQIVVNNIQALLDQISGTNAEGNSLPLGDASEELAGAQRMMAEMRNRNFSQLRAEAEKERTEAQRLLARVKNELQKHHQENRGLIKAVRDALNEYESKITDLREALNDATGQIKQAEGLNKDNAVLLEDIKKRIEETNVQQNDVLSILNSAQSSLTQAKSALGLLQESKEEYESLAAQLDGARKEMNEKVANISSASKEPLVVRAEEHAKSLQDLAKQLEEIKNSAKKDELVGCAVEASTAYDNIISAIKAAEEAANQAGKAADSAISTVKREDLSGKAARLKTESSTLMDQAQETKRKLQAIGPNLEDLKQRLDVTDGKTNSLKIDLVTARNNLNGINRGDIDSIITSARNMAENANSVTDSVLGELVPIEAEVERIKSSYGSTQSASFNKALIEANNSVKNLTNQLPDLFSKIKSINQQLMPISNISENIDRIRELIQQARDAANKVTIPMRFNGSSGVEVRPPSNLEDLKGYTSLSLFIQRPQQELDTPQGTNRFVLYLGNKDASKDYIGMAVKDGYLTCVYNLGGDDGEVRVQALVTQSKTEEAVMDQVTFERIYQYAKLKYIKAATSISPDYESPRSASSGDSDMLLNLDPSSVVFYVGGYPPDFTPPRNLNYPHYEGCIELNSLNERIISLYNFKRTFNLNTTEVKPCRRYKEETDQSYFEGTGYASVTAREGSADRVRYEQAVETTADEGIVFFAANGDQFISVLIKNGRTVFRYKLDSEAPEEVEGKNIVNDGTYQQINLVLDRRKKVVFVSPDIRAEKHVFNFTEYYLGGVPSFLRERFNISTPPFRGCMKNVKNPARASVVFDKTFGVSKKCSDDWKLIRSAAFSKDGTLSLSAADFPFPKDFQVGFGFQTTASTGTLLNYNLQPDVLSISLSPGSVTAKIQDKEIKLEKKYEDGSMHYVTVIKTDNRVHLMVDDVSKEAGSSRSSNSQESNTAIKFGGNDFEGCISNIFIKRAGQLPEVQNLVANTGKTGVSLGACREYENLEPMLLQEFKNPLRLKMLKNEKYLDYLKAANLQNHAIPALLHDSSEAYLFGSIPNSFISYMFSPVLSTDRVSLESRKDKQLIKYIYTGMLHFSVDVRTRSSRGLIVFMEESSEDSYMALHISKGRFVFSLGSGEKQIKVKTTIKYNDGQWHTVVFSTDGKNARLVVDGLRVQHRKLATNSAISIKPPVYLGGLPPLKKQNIPMKSFKGCLRNFKVNGKVMNAPQQKNGVLPCLDVPMDTGIYFFDEGGYITIGNLLMGLDFRIVFTIRPRSSTGVLLHAGSKQENYLTVYMKGGKVIAAGNSGAGEFQASITPKKPLSDGQWHTIAVSQKKNTVHLEVGTQSNYTTELQPSSPRRVYQPLYFGKIPANLDTPWLPVEDPFFGCLWNITINDKHVSTRRISEVHGIVNLHGCRAHIGLCLLKNCVDSPLLISIRLLVLNSRSFAALQGGKRVRKLFSANLVLLSLMATLFLANLCPCRVILMQTKRNEKCIKTSVNVRYINQFFAVVAFFKPTVFFSRVASTESGVTHTVRKMEHCCIITQNKKIVGIMAFCLCSVIFKLGATTDFSIVWEPMSKISVTGGLCTGYLNQQEEWMQGHQADKPCSPKSVTGEGSTGRSQNTSCEPFTLDAKDPTEAQLFPMLLKIKSYVVTTRNAAPDPLNSRLSTTLLGCSCVLENLRRKHRLNPNERHIKRCEIEDHAASFKSQLPPLCVQASEKSFVKNTVLQKT</sequence>
<dbReference type="FunFam" id="2.10.25.10:FF:000011">
    <property type="entry name" value="Cadherin EGF LAG seven-pass G-type receptor"/>
    <property type="match status" value="1"/>
</dbReference>
<feature type="coiled-coil region" evidence="13">
    <location>
        <begin position="2048"/>
        <end position="2140"/>
    </location>
</feature>
<feature type="disulfide bond" evidence="12">
    <location>
        <begin position="507"/>
        <end position="516"/>
    </location>
</feature>
<dbReference type="OrthoDB" id="18487at2759"/>
<dbReference type="FunFam" id="2.10.25.10:FF:000084">
    <property type="entry name" value="Laminin subunit alpha 3"/>
    <property type="match status" value="1"/>
</dbReference>
<dbReference type="Pfam" id="PF00052">
    <property type="entry name" value="Laminin_B"/>
    <property type="match status" value="1"/>
</dbReference>
<feature type="disulfide bond" evidence="12">
    <location>
        <begin position="641"/>
        <end position="650"/>
    </location>
</feature>
<evidence type="ECO:0000256" key="3">
    <source>
        <dbReference type="ARBA" id="ARBA00022530"/>
    </source>
</evidence>
<feature type="disulfide bond" evidence="12">
    <location>
        <begin position="1323"/>
        <end position="1335"/>
    </location>
</feature>
<feature type="coiled-coil region" evidence="13">
    <location>
        <begin position="1945"/>
        <end position="1993"/>
    </location>
</feature>
<evidence type="ECO:0000256" key="15">
    <source>
        <dbReference type="SAM" id="Phobius"/>
    </source>
</evidence>
<dbReference type="Pfam" id="PF24973">
    <property type="entry name" value="EGF_LMN_ATRN"/>
    <property type="match status" value="1"/>
</dbReference>
<dbReference type="PROSITE" id="PS50027">
    <property type="entry name" value="EGF_LAM_2"/>
    <property type="match status" value="10"/>
</dbReference>
<dbReference type="Pfam" id="PF02210">
    <property type="entry name" value="Laminin_G_2"/>
    <property type="match status" value="5"/>
</dbReference>
<dbReference type="GO" id="GO:0005576">
    <property type="term" value="C:extracellular region"/>
    <property type="evidence" value="ECO:0007669"/>
    <property type="project" value="UniProtKB-ARBA"/>
</dbReference>
<dbReference type="InterPro" id="IPR013320">
    <property type="entry name" value="ConA-like_dom_sf"/>
</dbReference>
<dbReference type="PROSITE" id="PS51117">
    <property type="entry name" value="LAMININ_NTER"/>
    <property type="match status" value="1"/>
</dbReference>
<feature type="disulfide bond" evidence="12">
    <location>
        <begin position="552"/>
        <end position="561"/>
    </location>
</feature>
<evidence type="ECO:0000256" key="1">
    <source>
        <dbReference type="ARBA" id="ARBA00004302"/>
    </source>
</evidence>
<dbReference type="FunFam" id="2.10.25.10:FF:000083">
    <property type="entry name" value="Laminin subunit alpha"/>
    <property type="match status" value="2"/>
</dbReference>
<accession>A0A835NH10</accession>
<protein>
    <recommendedName>
        <fullName evidence="24">Laminin subunit alpha 3</fullName>
    </recommendedName>
</protein>
<dbReference type="FunFam" id="2.60.120.200:FF:000056">
    <property type="entry name" value="Laminin subunit alpha 3"/>
    <property type="match status" value="1"/>
</dbReference>
<keyword evidence="10" id="KW-0325">Glycoprotein</keyword>
<keyword evidence="3" id="KW-0272">Extracellular matrix</keyword>
<evidence type="ECO:0000313" key="23">
    <source>
        <dbReference type="Proteomes" id="UP000618051"/>
    </source>
</evidence>
<dbReference type="FunFam" id="2.10.25.10:FF:000090">
    <property type="entry name" value="laminin subunit alpha"/>
    <property type="match status" value="1"/>
</dbReference>
<evidence type="ECO:0000256" key="12">
    <source>
        <dbReference type="PROSITE-ProRule" id="PRU00460"/>
    </source>
</evidence>
<feature type="disulfide bond" evidence="12">
    <location>
        <begin position="577"/>
        <end position="589"/>
    </location>
</feature>
<feature type="chain" id="PRO_5032810179" description="Laminin subunit alpha 3" evidence="16">
    <location>
        <begin position="21"/>
        <end position="3739"/>
    </location>
</feature>
<gene>
    <name evidence="22" type="ORF">IHE44_0000936</name>
    <name evidence="21" type="ORF">IHE44_007068</name>
</gene>
<feature type="coiled-coil region" evidence="13">
    <location>
        <begin position="2422"/>
        <end position="2466"/>
    </location>
</feature>
<feature type="disulfide bond" evidence="12">
    <location>
        <begin position="1344"/>
        <end position="1353"/>
    </location>
</feature>
<dbReference type="SUPFAM" id="SSF49899">
    <property type="entry name" value="Concanavalin A-like lectins/glucanases"/>
    <property type="match status" value="5"/>
</dbReference>
<keyword evidence="2" id="KW-0964">Secreted</keyword>
<dbReference type="InterPro" id="IPR002049">
    <property type="entry name" value="LE_dom"/>
</dbReference>
<dbReference type="SMART" id="SM00136">
    <property type="entry name" value="LamNT"/>
    <property type="match status" value="1"/>
</dbReference>
<dbReference type="Gene3D" id="2.60.120.200">
    <property type="match status" value="5"/>
</dbReference>
<keyword evidence="23" id="KW-1185">Reference proteome</keyword>
<dbReference type="Pfam" id="PF06009">
    <property type="entry name" value="Laminin_II"/>
    <property type="match status" value="1"/>
</dbReference>
<feature type="disulfide bond" evidence="12">
    <location>
        <begin position="1464"/>
        <end position="1481"/>
    </location>
</feature>
<feature type="domain" description="Laminin EGF-like" evidence="18">
    <location>
        <begin position="625"/>
        <end position="670"/>
    </location>
</feature>
<dbReference type="InterPro" id="IPR001791">
    <property type="entry name" value="Laminin_G"/>
</dbReference>
<dbReference type="Pfam" id="PF00055">
    <property type="entry name" value="Laminin_N"/>
    <property type="match status" value="1"/>
</dbReference>
<evidence type="ECO:0000259" key="19">
    <source>
        <dbReference type="PROSITE" id="PS51115"/>
    </source>
</evidence>
<feature type="domain" description="Laminin EGF-like" evidence="18">
    <location>
        <begin position="1462"/>
        <end position="1512"/>
    </location>
</feature>
<keyword evidence="15" id="KW-0472">Membrane</keyword>
<feature type="domain" description="Laminin EGF-like" evidence="18">
    <location>
        <begin position="532"/>
        <end position="576"/>
    </location>
</feature>
<feature type="domain" description="Laminin G" evidence="17">
    <location>
        <begin position="2473"/>
        <end position="2675"/>
    </location>
</feature>
<evidence type="ECO:0000259" key="17">
    <source>
        <dbReference type="PROSITE" id="PS50025"/>
    </source>
</evidence>
<dbReference type="PROSITE" id="PS51115">
    <property type="entry name" value="LAMININ_IVA"/>
    <property type="match status" value="1"/>
</dbReference>
<proteinExistence type="predicted"/>
<feature type="disulfide bond" evidence="12">
    <location>
        <begin position="532"/>
        <end position="544"/>
    </location>
</feature>
<dbReference type="SMART" id="SM00282">
    <property type="entry name" value="LamG"/>
    <property type="match status" value="5"/>
</dbReference>
<dbReference type="GO" id="GO:0005102">
    <property type="term" value="F:signaling receptor binding"/>
    <property type="evidence" value="ECO:0007669"/>
    <property type="project" value="InterPro"/>
</dbReference>
<feature type="domain" description="Laminin EGF-like" evidence="18">
    <location>
        <begin position="1746"/>
        <end position="1792"/>
    </location>
</feature>
<dbReference type="GO" id="GO:0045995">
    <property type="term" value="P:regulation of embryonic development"/>
    <property type="evidence" value="ECO:0007669"/>
    <property type="project" value="InterPro"/>
</dbReference>
<evidence type="ECO:0000256" key="14">
    <source>
        <dbReference type="SAM" id="MobiDB-lite"/>
    </source>
</evidence>
<dbReference type="SUPFAM" id="SSF57196">
    <property type="entry name" value="EGF/Laminin"/>
    <property type="match status" value="12"/>
</dbReference>
<keyword evidence="6" id="KW-0084">Basement membrane</keyword>
<dbReference type="PROSITE" id="PS01248">
    <property type="entry name" value="EGF_LAM_1"/>
    <property type="match status" value="3"/>
</dbReference>
<evidence type="ECO:0000256" key="16">
    <source>
        <dbReference type="SAM" id="SignalP"/>
    </source>
</evidence>
<dbReference type="FunFam" id="2.10.25.10:FF:000388">
    <property type="entry name" value="Laminin subunit alpha"/>
    <property type="match status" value="1"/>
</dbReference>
<organism evidence="21">
    <name type="scientific">Lamprotornis superbus</name>
    <dbReference type="NCBI Taxonomy" id="245042"/>
    <lineage>
        <taxon>Eukaryota</taxon>
        <taxon>Metazoa</taxon>
        <taxon>Chordata</taxon>
        <taxon>Craniata</taxon>
        <taxon>Vertebrata</taxon>
        <taxon>Euteleostomi</taxon>
        <taxon>Archelosauria</taxon>
        <taxon>Archosauria</taxon>
        <taxon>Dinosauria</taxon>
        <taxon>Saurischia</taxon>
        <taxon>Theropoda</taxon>
        <taxon>Coelurosauria</taxon>
        <taxon>Aves</taxon>
        <taxon>Neognathae</taxon>
        <taxon>Neoaves</taxon>
        <taxon>Telluraves</taxon>
        <taxon>Australaves</taxon>
        <taxon>Passeriformes</taxon>
        <taxon>Sturnidae</taxon>
        <taxon>Lamprotornis</taxon>
    </lineage>
</organism>
<evidence type="ECO:0000256" key="2">
    <source>
        <dbReference type="ARBA" id="ARBA00022525"/>
    </source>
</evidence>
<keyword evidence="15" id="KW-1133">Transmembrane helix</keyword>
<feature type="domain" description="Laminin IV type A" evidence="19">
    <location>
        <begin position="1533"/>
        <end position="1712"/>
    </location>
</feature>